<evidence type="ECO:0000256" key="1">
    <source>
        <dbReference type="ARBA" id="ARBA00000085"/>
    </source>
</evidence>
<dbReference type="Gene3D" id="3.30.565.10">
    <property type="entry name" value="Histidine kinase-like ATPase, C-terminal domain"/>
    <property type="match status" value="1"/>
</dbReference>
<feature type="transmembrane region" description="Helical" evidence="9">
    <location>
        <begin position="12"/>
        <end position="31"/>
    </location>
</feature>
<reference evidence="12" key="1">
    <citation type="journal article" date="2019" name="Int. J. Syst. Evol. Microbiol.">
        <title>The Global Catalogue of Microorganisms (GCM) 10K type strain sequencing project: providing services to taxonomists for standard genome sequencing and annotation.</title>
        <authorList>
            <consortium name="The Broad Institute Genomics Platform"/>
            <consortium name="The Broad Institute Genome Sequencing Center for Infectious Disease"/>
            <person name="Wu L."/>
            <person name="Ma J."/>
        </authorList>
    </citation>
    <scope>NUCLEOTIDE SEQUENCE [LARGE SCALE GENOMIC DNA]</scope>
    <source>
        <strain evidence="12">JCM 14718</strain>
    </source>
</reference>
<dbReference type="InterPro" id="IPR011712">
    <property type="entry name" value="Sig_transdc_His_kin_sub3_dim/P"/>
</dbReference>
<dbReference type="PANTHER" id="PTHR24421:SF10">
    <property type="entry name" value="NITRATE_NITRITE SENSOR PROTEIN NARQ"/>
    <property type="match status" value="1"/>
</dbReference>
<keyword evidence="9" id="KW-0472">Membrane</keyword>
<comment type="caution">
    <text evidence="11">The sequence shown here is derived from an EMBL/GenBank/DDBJ whole genome shotgun (WGS) entry which is preliminary data.</text>
</comment>
<keyword evidence="9" id="KW-0812">Transmembrane</keyword>
<name>A0ABP4SXJ9_9ACTN</name>
<dbReference type="EC" id="2.7.13.3" evidence="2"/>
<dbReference type="InterPro" id="IPR036890">
    <property type="entry name" value="HATPase_C_sf"/>
</dbReference>
<feature type="transmembrane region" description="Helical" evidence="9">
    <location>
        <begin position="63"/>
        <end position="80"/>
    </location>
</feature>
<evidence type="ECO:0000256" key="6">
    <source>
        <dbReference type="ARBA" id="ARBA00022777"/>
    </source>
</evidence>
<evidence type="ECO:0000313" key="11">
    <source>
        <dbReference type="EMBL" id="GAA1678860.1"/>
    </source>
</evidence>
<organism evidence="11 12">
    <name type="scientific">Fodinicola feengrottensis</name>
    <dbReference type="NCBI Taxonomy" id="435914"/>
    <lineage>
        <taxon>Bacteria</taxon>
        <taxon>Bacillati</taxon>
        <taxon>Actinomycetota</taxon>
        <taxon>Actinomycetes</taxon>
        <taxon>Mycobacteriales</taxon>
        <taxon>Fodinicola</taxon>
    </lineage>
</organism>
<dbReference type="PANTHER" id="PTHR24421">
    <property type="entry name" value="NITRATE/NITRITE SENSOR PROTEIN NARX-RELATED"/>
    <property type="match status" value="1"/>
</dbReference>
<keyword evidence="8" id="KW-0902">Two-component regulatory system</keyword>
<evidence type="ECO:0000313" key="12">
    <source>
        <dbReference type="Proteomes" id="UP001500618"/>
    </source>
</evidence>
<evidence type="ECO:0000256" key="5">
    <source>
        <dbReference type="ARBA" id="ARBA00022741"/>
    </source>
</evidence>
<keyword evidence="12" id="KW-1185">Reference proteome</keyword>
<gene>
    <name evidence="11" type="ORF">GCM10009765_30120</name>
</gene>
<dbReference type="CDD" id="cd16917">
    <property type="entry name" value="HATPase_UhpB-NarQ-NarX-like"/>
    <property type="match status" value="1"/>
</dbReference>
<keyword evidence="9" id="KW-1133">Transmembrane helix</keyword>
<dbReference type="InterPro" id="IPR050482">
    <property type="entry name" value="Sensor_HK_TwoCompSys"/>
</dbReference>
<comment type="catalytic activity">
    <reaction evidence="1">
        <text>ATP + protein L-histidine = ADP + protein N-phospho-L-histidine.</text>
        <dbReference type="EC" id="2.7.13.3"/>
    </reaction>
</comment>
<dbReference type="GO" id="GO:0016301">
    <property type="term" value="F:kinase activity"/>
    <property type="evidence" value="ECO:0007669"/>
    <property type="project" value="UniProtKB-KW"/>
</dbReference>
<evidence type="ECO:0000256" key="7">
    <source>
        <dbReference type="ARBA" id="ARBA00022840"/>
    </source>
</evidence>
<evidence type="ECO:0000259" key="10">
    <source>
        <dbReference type="Pfam" id="PF07730"/>
    </source>
</evidence>
<dbReference type="RefSeq" id="WP_344310781.1">
    <property type="nucleotide sequence ID" value="NZ_BAAANY010000009.1"/>
</dbReference>
<evidence type="ECO:0000256" key="3">
    <source>
        <dbReference type="ARBA" id="ARBA00022553"/>
    </source>
</evidence>
<dbReference type="SUPFAM" id="SSF55874">
    <property type="entry name" value="ATPase domain of HSP90 chaperone/DNA topoisomerase II/histidine kinase"/>
    <property type="match status" value="1"/>
</dbReference>
<dbReference type="Gene3D" id="1.20.5.1930">
    <property type="match status" value="1"/>
</dbReference>
<keyword evidence="6 11" id="KW-0418">Kinase</keyword>
<dbReference type="EMBL" id="BAAANY010000009">
    <property type="protein sequence ID" value="GAA1678860.1"/>
    <property type="molecule type" value="Genomic_DNA"/>
</dbReference>
<feature type="transmembrane region" description="Helical" evidence="9">
    <location>
        <begin position="37"/>
        <end position="56"/>
    </location>
</feature>
<keyword evidence="7" id="KW-0067">ATP-binding</keyword>
<keyword evidence="4" id="KW-0808">Transferase</keyword>
<evidence type="ECO:0000256" key="4">
    <source>
        <dbReference type="ARBA" id="ARBA00022679"/>
    </source>
</evidence>
<evidence type="ECO:0000256" key="9">
    <source>
        <dbReference type="SAM" id="Phobius"/>
    </source>
</evidence>
<evidence type="ECO:0000256" key="2">
    <source>
        <dbReference type="ARBA" id="ARBA00012438"/>
    </source>
</evidence>
<feature type="domain" description="Signal transduction histidine kinase subgroup 3 dimerisation and phosphoacceptor" evidence="10">
    <location>
        <begin position="188"/>
        <end position="253"/>
    </location>
</feature>
<proteinExistence type="predicted"/>
<feature type="transmembrane region" description="Helical" evidence="9">
    <location>
        <begin position="134"/>
        <end position="154"/>
    </location>
</feature>
<protein>
    <recommendedName>
        <fullName evidence="2">histidine kinase</fullName>
        <ecNumber evidence="2">2.7.13.3</ecNumber>
    </recommendedName>
</protein>
<sequence>MQVASLFNRRDTLIAVAGVTGGGVLFSLHAYSSPPEFPKILPVQFMLVTLAIIGIAELFRRSAPVLCLAVGTAAFLADLAAGPSLAVPLIFTDVLYAATVYGPRKLSRPLLVGVSALTVLAAAVTLVFTHDPSAAVLIPLQLGLVLVVPVLTGFDIRRHRDLAAAERGRSHELARLAELDRQAAITAERSRMARELHDVIANHLSAISIQSTAALSVPGLDTEAVREVLRVIRRSSNDGLAEMKEMVYLLRDSDSAASLAPTPRIDDVRKLLDQARTAGVEATLKVTGESRVLPVAIDLAAYRIVQESLTNAVKHGSGTAAVRLDYRAESLVIAVESPLGGPLAKAPGGGAGLVGMAERAAAVGGDFTAGADGGCWRVRAELPEGTR</sequence>
<dbReference type="Pfam" id="PF07730">
    <property type="entry name" value="HisKA_3"/>
    <property type="match status" value="1"/>
</dbReference>
<feature type="transmembrane region" description="Helical" evidence="9">
    <location>
        <begin position="110"/>
        <end position="128"/>
    </location>
</feature>
<accession>A0ABP4SXJ9</accession>
<keyword evidence="5" id="KW-0547">Nucleotide-binding</keyword>
<dbReference type="Proteomes" id="UP001500618">
    <property type="component" value="Unassembled WGS sequence"/>
</dbReference>
<evidence type="ECO:0000256" key="8">
    <source>
        <dbReference type="ARBA" id="ARBA00023012"/>
    </source>
</evidence>
<keyword evidence="3" id="KW-0597">Phosphoprotein</keyword>